<dbReference type="CDD" id="cd03223">
    <property type="entry name" value="ABCD_peroxisomal_ALDP"/>
    <property type="match status" value="1"/>
</dbReference>
<evidence type="ECO:0000256" key="1">
    <source>
        <dbReference type="ARBA" id="ARBA00008575"/>
    </source>
</evidence>
<dbReference type="GO" id="GO:0005524">
    <property type="term" value="F:ATP binding"/>
    <property type="evidence" value="ECO:0007669"/>
    <property type="project" value="UniProtKB-KW"/>
</dbReference>
<dbReference type="InterPro" id="IPR017871">
    <property type="entry name" value="ABC_transporter-like_CS"/>
</dbReference>
<dbReference type="GeneID" id="39982556"/>
<accession>A0A1X0P3R6</accession>
<dbReference type="InterPro" id="IPR027417">
    <property type="entry name" value="P-loop_NTPase"/>
</dbReference>
<reference evidence="11 12" key="1">
    <citation type="submission" date="2017-03" db="EMBL/GenBank/DDBJ databases">
        <title>An alternative strategy for trypanosome survival in the mammalian bloodstream revealed through genome and transcriptome analysis of the ubiquitous bovine parasite Trypanosoma (Megatrypanum) theileri.</title>
        <authorList>
            <person name="Kelly S."/>
            <person name="Ivens A."/>
            <person name="Mott A."/>
            <person name="O'Neill E."/>
            <person name="Emms D."/>
            <person name="Macleod O."/>
            <person name="Voorheis P."/>
            <person name="Matthews J."/>
            <person name="Matthews K."/>
            <person name="Carrington M."/>
        </authorList>
    </citation>
    <scope>NUCLEOTIDE SEQUENCE [LARGE SCALE GENOMIC DNA]</scope>
    <source>
        <strain evidence="11">Edinburgh</strain>
    </source>
</reference>
<dbReference type="SMART" id="SM00382">
    <property type="entry name" value="AAA"/>
    <property type="match status" value="1"/>
</dbReference>
<dbReference type="InterPro" id="IPR003593">
    <property type="entry name" value="AAA+_ATPase"/>
</dbReference>
<dbReference type="GO" id="GO:0140359">
    <property type="term" value="F:ABC-type transporter activity"/>
    <property type="evidence" value="ECO:0007669"/>
    <property type="project" value="InterPro"/>
</dbReference>
<dbReference type="Gene3D" id="1.20.1560.10">
    <property type="entry name" value="ABC transporter type 1, transmembrane domain"/>
    <property type="match status" value="1"/>
</dbReference>
<evidence type="ECO:0000313" key="12">
    <source>
        <dbReference type="Proteomes" id="UP000192257"/>
    </source>
</evidence>
<name>A0A1X0P3R6_9TRYP</name>
<dbReference type="STRING" id="67003.A0A1X0P3R6"/>
<dbReference type="InterPro" id="IPR011527">
    <property type="entry name" value="ABC1_TM_dom"/>
</dbReference>
<keyword evidence="2" id="KW-0813">Transport</keyword>
<gene>
    <name evidence="11" type="ORF">TM35_000051210</name>
</gene>
<dbReference type="PROSITE" id="PS00211">
    <property type="entry name" value="ABC_TRANSPORTER_1"/>
    <property type="match status" value="1"/>
</dbReference>
<dbReference type="GO" id="GO:0042760">
    <property type="term" value="P:very long-chain fatty acid catabolic process"/>
    <property type="evidence" value="ECO:0007669"/>
    <property type="project" value="TreeGrafter"/>
</dbReference>
<feature type="transmembrane region" description="Helical" evidence="8">
    <location>
        <begin position="310"/>
        <end position="331"/>
    </location>
</feature>
<dbReference type="SUPFAM" id="SSF52540">
    <property type="entry name" value="P-loop containing nucleoside triphosphate hydrolases"/>
    <property type="match status" value="1"/>
</dbReference>
<protein>
    <submittedName>
        <fullName evidence="11">ABC transporter</fullName>
    </submittedName>
</protein>
<keyword evidence="3 8" id="KW-0812">Transmembrane</keyword>
<feature type="transmembrane region" description="Helical" evidence="8">
    <location>
        <begin position="12"/>
        <end position="29"/>
    </location>
</feature>
<dbReference type="InterPro" id="IPR003439">
    <property type="entry name" value="ABC_transporter-like_ATP-bd"/>
</dbReference>
<dbReference type="PANTHER" id="PTHR11384">
    <property type="entry name" value="ATP-BINDING CASSETTE, SUB-FAMILY D MEMBER"/>
    <property type="match status" value="1"/>
</dbReference>
<keyword evidence="5" id="KW-0067">ATP-binding</keyword>
<dbReference type="GO" id="GO:0006635">
    <property type="term" value="P:fatty acid beta-oxidation"/>
    <property type="evidence" value="ECO:0007669"/>
    <property type="project" value="TreeGrafter"/>
</dbReference>
<dbReference type="Pfam" id="PF06472">
    <property type="entry name" value="ABC_membrane_2"/>
    <property type="match status" value="1"/>
</dbReference>
<dbReference type="GO" id="GO:0016887">
    <property type="term" value="F:ATP hydrolysis activity"/>
    <property type="evidence" value="ECO:0007669"/>
    <property type="project" value="InterPro"/>
</dbReference>
<dbReference type="InterPro" id="IPR050835">
    <property type="entry name" value="ABC_transporter_sub-D"/>
</dbReference>
<evidence type="ECO:0000256" key="4">
    <source>
        <dbReference type="ARBA" id="ARBA00022741"/>
    </source>
</evidence>
<evidence type="ECO:0000259" key="9">
    <source>
        <dbReference type="PROSITE" id="PS50893"/>
    </source>
</evidence>
<dbReference type="Gene3D" id="3.40.50.300">
    <property type="entry name" value="P-loop containing nucleotide triphosphate hydrolases"/>
    <property type="match status" value="1"/>
</dbReference>
<keyword evidence="4" id="KW-0547">Nucleotide-binding</keyword>
<evidence type="ECO:0000256" key="5">
    <source>
        <dbReference type="ARBA" id="ARBA00022840"/>
    </source>
</evidence>
<dbReference type="GO" id="GO:0007031">
    <property type="term" value="P:peroxisome organization"/>
    <property type="evidence" value="ECO:0007669"/>
    <property type="project" value="TreeGrafter"/>
</dbReference>
<evidence type="ECO:0000256" key="6">
    <source>
        <dbReference type="ARBA" id="ARBA00022989"/>
    </source>
</evidence>
<evidence type="ECO:0000256" key="3">
    <source>
        <dbReference type="ARBA" id="ARBA00022692"/>
    </source>
</evidence>
<proteinExistence type="inferred from homology"/>
<keyword evidence="12" id="KW-1185">Reference proteome</keyword>
<dbReference type="InterPro" id="IPR036640">
    <property type="entry name" value="ABC1_TM_sf"/>
</dbReference>
<dbReference type="Proteomes" id="UP000192257">
    <property type="component" value="Unassembled WGS sequence"/>
</dbReference>
<dbReference type="VEuPathDB" id="TriTrypDB:TM35_000051210"/>
<dbReference type="AlphaFoldDB" id="A0A1X0P3R6"/>
<comment type="caution">
    <text evidence="11">The sequence shown here is derived from an EMBL/GenBank/DDBJ whole genome shotgun (WGS) entry which is preliminary data.</text>
</comment>
<feature type="transmembrane region" description="Helical" evidence="8">
    <location>
        <begin position="230"/>
        <end position="247"/>
    </location>
</feature>
<evidence type="ECO:0000256" key="8">
    <source>
        <dbReference type="SAM" id="Phobius"/>
    </source>
</evidence>
<feature type="transmembrane region" description="Helical" evidence="8">
    <location>
        <begin position="122"/>
        <end position="146"/>
    </location>
</feature>
<evidence type="ECO:0000256" key="7">
    <source>
        <dbReference type="ARBA" id="ARBA00023136"/>
    </source>
</evidence>
<organism evidence="11 12">
    <name type="scientific">Trypanosoma theileri</name>
    <dbReference type="NCBI Taxonomy" id="67003"/>
    <lineage>
        <taxon>Eukaryota</taxon>
        <taxon>Discoba</taxon>
        <taxon>Euglenozoa</taxon>
        <taxon>Kinetoplastea</taxon>
        <taxon>Metakinetoplastina</taxon>
        <taxon>Trypanosomatida</taxon>
        <taxon>Trypanosomatidae</taxon>
        <taxon>Trypanosoma</taxon>
    </lineage>
</organism>
<dbReference type="RefSeq" id="XP_028885591.1">
    <property type="nucleotide sequence ID" value="XM_029022776.1"/>
</dbReference>
<keyword evidence="6 8" id="KW-1133">Transmembrane helix</keyword>
<sequence>MIPVRFGASMAPFRALVLFVAVILLYGVYQRVRSRREAQSQRRVPRRVGGVRRQPVVRFDRTLFRRLMGLLHICFPHVYSMESGLTLVLAILLMLRTKLTLKFAKLMGMNSKSLVQKDVKQFVFGVMDVVAYAIPSTVTSVGITYITSTLERRFRERLQNDLHRDYFKGHKVYDVVMNGSVDNPGHRLTNDVQRFCSELAGVLSAVVKPLIDIVVFSSALAKCGGRSSTTLMFSYYIFVAFLFRWLMPKFADMVAKSREKEGNLRMMHTQLIQHAEEVAFYRGAEVERGNANRMLNSFVHLERRIKRAKWFSSLLISILVKYGATCVGYTVCSLVVYRERNNLDAAALTELNVRSTQLYIPLSIAVGKLLSLHMKVSALCGSAHRVGELRDALAAFDRLSLDTNSNAVEVTDSNEIVFKDAAIVSPADQIIVTNFTTTFKPGNHVLLLGSNGSGKTALFRVLSGLWPLRGGSLQHPTDANMFFVTQRVYLPPGNLRTQLMYPALEKQEDPQTRELLDKKLLDLAEKVGLLSVVEREGGLDAEKEWSEVLSGGERQRVALVRAMYHQAMFLFLDECTSAISQDVELSLYKMLQRRGMTLITVSHREALKSLHHSIVNMDGMGGYSTYSIENSP</sequence>
<evidence type="ECO:0000313" key="11">
    <source>
        <dbReference type="EMBL" id="ORC91525.1"/>
    </source>
</evidence>
<keyword evidence="7 8" id="KW-0472">Membrane</keyword>
<dbReference type="SUPFAM" id="SSF90123">
    <property type="entry name" value="ABC transporter transmembrane region"/>
    <property type="match status" value="1"/>
</dbReference>
<dbReference type="PANTHER" id="PTHR11384:SF70">
    <property type="entry name" value="TRANSPORTER, PUTATIVE-RELATED"/>
    <property type="match status" value="1"/>
</dbReference>
<dbReference type="EMBL" id="NBCO01000005">
    <property type="protein sequence ID" value="ORC91525.1"/>
    <property type="molecule type" value="Genomic_DNA"/>
</dbReference>
<dbReference type="Pfam" id="PF00005">
    <property type="entry name" value="ABC_tran"/>
    <property type="match status" value="1"/>
</dbReference>
<evidence type="ECO:0000259" key="10">
    <source>
        <dbReference type="PROSITE" id="PS50929"/>
    </source>
</evidence>
<dbReference type="OrthoDB" id="422637at2759"/>
<evidence type="ECO:0000256" key="2">
    <source>
        <dbReference type="ARBA" id="ARBA00022448"/>
    </source>
</evidence>
<comment type="similarity">
    <text evidence="1">Belongs to the ABC transporter superfamily. ABCD family. Peroxisomal fatty acyl CoA transporter (TC 3.A.1.203) subfamily.</text>
</comment>
<dbReference type="PROSITE" id="PS50929">
    <property type="entry name" value="ABC_TM1F"/>
    <property type="match status" value="1"/>
</dbReference>
<dbReference type="GO" id="GO:0005778">
    <property type="term" value="C:peroxisomal membrane"/>
    <property type="evidence" value="ECO:0007669"/>
    <property type="project" value="TreeGrafter"/>
</dbReference>
<feature type="domain" description="ABC transporter" evidence="9">
    <location>
        <begin position="416"/>
        <end position="632"/>
    </location>
</feature>
<dbReference type="PROSITE" id="PS50893">
    <property type="entry name" value="ABC_TRANSPORTER_2"/>
    <property type="match status" value="1"/>
</dbReference>
<dbReference type="GO" id="GO:0015910">
    <property type="term" value="P:long-chain fatty acid import into peroxisome"/>
    <property type="evidence" value="ECO:0007669"/>
    <property type="project" value="TreeGrafter"/>
</dbReference>
<feature type="domain" description="ABC transmembrane type-1" evidence="10">
    <location>
        <begin position="129"/>
        <end position="374"/>
    </location>
</feature>
<dbReference type="GO" id="GO:0005324">
    <property type="term" value="F:long-chain fatty acid transmembrane transporter activity"/>
    <property type="evidence" value="ECO:0007669"/>
    <property type="project" value="TreeGrafter"/>
</dbReference>